<comment type="caution">
    <text evidence="14">The sequence shown here is derived from an EMBL/GenBank/DDBJ whole genome shotgun (WGS) entry which is preliminary data.</text>
</comment>
<evidence type="ECO:0000256" key="6">
    <source>
        <dbReference type="ARBA" id="ARBA00022833"/>
    </source>
</evidence>
<keyword evidence="9" id="KW-0804">Transcription</keyword>
<dbReference type="FunFam" id="3.30.160.60:FF:000125">
    <property type="entry name" value="Putative zinc finger protein 143"/>
    <property type="match status" value="1"/>
</dbReference>
<evidence type="ECO:0000256" key="4">
    <source>
        <dbReference type="ARBA" id="ARBA00022737"/>
    </source>
</evidence>
<organism evidence="14 15">
    <name type="scientific">Apiotrichum porosum</name>
    <dbReference type="NCBI Taxonomy" id="105984"/>
    <lineage>
        <taxon>Eukaryota</taxon>
        <taxon>Fungi</taxon>
        <taxon>Dikarya</taxon>
        <taxon>Basidiomycota</taxon>
        <taxon>Agaricomycotina</taxon>
        <taxon>Tremellomycetes</taxon>
        <taxon>Trichosporonales</taxon>
        <taxon>Trichosporonaceae</taxon>
        <taxon>Apiotrichum</taxon>
    </lineage>
</organism>
<name>A0A427XWC5_9TREE</name>
<keyword evidence="7" id="KW-0805">Transcription regulation</keyword>
<accession>A0A427XWC5</accession>
<feature type="compositionally biased region" description="Basic residues" evidence="12">
    <location>
        <begin position="801"/>
        <end position="813"/>
    </location>
</feature>
<feature type="compositionally biased region" description="Polar residues" evidence="12">
    <location>
        <begin position="549"/>
        <end position="559"/>
    </location>
</feature>
<keyword evidence="3" id="KW-0479">Metal-binding</keyword>
<dbReference type="Proteomes" id="UP000279236">
    <property type="component" value="Unassembled WGS sequence"/>
</dbReference>
<feature type="region of interest" description="Disordered" evidence="12">
    <location>
        <begin position="719"/>
        <end position="739"/>
    </location>
</feature>
<dbReference type="GO" id="GO:0000978">
    <property type="term" value="F:RNA polymerase II cis-regulatory region sequence-specific DNA binding"/>
    <property type="evidence" value="ECO:0007669"/>
    <property type="project" value="TreeGrafter"/>
</dbReference>
<dbReference type="PANTHER" id="PTHR14003:SF22">
    <property type="entry name" value="FINGER DOMAIN PROTEIN, PUTATIVE (AFU_ORTHOLOGUE AFUA_4G11480)-RELATED"/>
    <property type="match status" value="1"/>
</dbReference>
<dbReference type="PROSITE" id="PS50157">
    <property type="entry name" value="ZINC_FINGER_C2H2_2"/>
    <property type="match status" value="4"/>
</dbReference>
<evidence type="ECO:0000256" key="11">
    <source>
        <dbReference type="PROSITE-ProRule" id="PRU00042"/>
    </source>
</evidence>
<feature type="domain" description="C2H2-type" evidence="13">
    <location>
        <begin position="127"/>
        <end position="156"/>
    </location>
</feature>
<feature type="compositionally biased region" description="Pro residues" evidence="12">
    <location>
        <begin position="1"/>
        <end position="12"/>
    </location>
</feature>
<dbReference type="SUPFAM" id="SSF57667">
    <property type="entry name" value="beta-beta-alpha zinc fingers"/>
    <property type="match status" value="2"/>
</dbReference>
<keyword evidence="4" id="KW-0677">Repeat</keyword>
<feature type="compositionally biased region" description="Low complexity" evidence="12">
    <location>
        <begin position="314"/>
        <end position="328"/>
    </location>
</feature>
<dbReference type="GO" id="GO:0000981">
    <property type="term" value="F:DNA-binding transcription factor activity, RNA polymerase II-specific"/>
    <property type="evidence" value="ECO:0007669"/>
    <property type="project" value="UniProtKB-ARBA"/>
</dbReference>
<evidence type="ECO:0000256" key="9">
    <source>
        <dbReference type="ARBA" id="ARBA00023163"/>
    </source>
</evidence>
<protein>
    <recommendedName>
        <fullName evidence="13">C2H2-type domain-containing protein</fullName>
    </recommendedName>
</protein>
<dbReference type="RefSeq" id="XP_028477140.1">
    <property type="nucleotide sequence ID" value="XM_028622248.1"/>
</dbReference>
<evidence type="ECO:0000256" key="8">
    <source>
        <dbReference type="ARBA" id="ARBA00023125"/>
    </source>
</evidence>
<keyword evidence="10" id="KW-0539">Nucleus</keyword>
<feature type="region of interest" description="Disordered" evidence="12">
    <location>
        <begin position="231"/>
        <end position="270"/>
    </location>
</feature>
<keyword evidence="15" id="KW-1185">Reference proteome</keyword>
<evidence type="ECO:0000256" key="7">
    <source>
        <dbReference type="ARBA" id="ARBA00023015"/>
    </source>
</evidence>
<evidence type="ECO:0000256" key="2">
    <source>
        <dbReference type="ARBA" id="ARBA00006991"/>
    </source>
</evidence>
<dbReference type="Pfam" id="PF00096">
    <property type="entry name" value="zf-C2H2"/>
    <property type="match status" value="3"/>
</dbReference>
<evidence type="ECO:0000259" key="13">
    <source>
        <dbReference type="PROSITE" id="PS50157"/>
    </source>
</evidence>
<keyword evidence="6" id="KW-0862">Zinc</keyword>
<dbReference type="PANTHER" id="PTHR14003">
    <property type="entry name" value="TRANSCRIPTIONAL REPRESSOR PROTEIN YY"/>
    <property type="match status" value="1"/>
</dbReference>
<comment type="similarity">
    <text evidence="2">Belongs to the krueppel C2H2-type zinc-finger protein family.</text>
</comment>
<proteinExistence type="inferred from homology"/>
<feature type="domain" description="C2H2-type" evidence="13">
    <location>
        <begin position="97"/>
        <end position="126"/>
    </location>
</feature>
<feature type="compositionally biased region" description="Pro residues" evidence="12">
    <location>
        <begin position="36"/>
        <end position="58"/>
    </location>
</feature>
<feature type="domain" description="C2H2-type" evidence="13">
    <location>
        <begin position="185"/>
        <end position="215"/>
    </location>
</feature>
<dbReference type="Gene3D" id="3.30.160.60">
    <property type="entry name" value="Classic Zinc Finger"/>
    <property type="match status" value="4"/>
</dbReference>
<evidence type="ECO:0000256" key="1">
    <source>
        <dbReference type="ARBA" id="ARBA00004123"/>
    </source>
</evidence>
<sequence length="832" mass="89591">MSPRRPGSPPRSVPGSPMRLPPPSPHPRTDPISFHRPPPVHPPPPGSAHRPPLSPPSYHPFRYNVNQPPSILHNRNVQLVNDNNQVGPGHDPNARPFICQYDVCDRAFARKSDLARHMRIHTNERPFLCVHRGCGKAFIQRSALTVHTRVHTGERPHHCEICNKAFADSSSLARHRRIHTGKRPYGCKVPGCGRQFARRNTYLKHFKRQHPDLPPPTSSSVRALHVPPRASSQHPFLVSGGGPGSVSGSEAPEYSVSPSVTGPPHSFAASHPPEGAAFAFAGGFVNNQQFHNAQLAPAPAGIRYYHPGHPEAQPHGGPPSLSHPGAGPESAHQGQAPQGDRAEFQQQQQVNGVPYPGDGSNGGPVPDYGEQSVFAYQDNSIPRLPNGAVMNGPGGFYFKNEPGVRQFQPDPNHVLAAQAAASWGGVGGGFAPGQLALPAMPLQPSYHNYNLQMHSGGQQKLGQRPLCASPLSERAASPDLVDINTVPAIKYQQPHGHTFPMPFSAVDPHGHLQSPMAMSTLSSGQAQLHSAPPHMQRFHSAPGVPTLNGGWNQTETLKSMPQPGFENRNPLRRASAGVQGEEWTLEDNMLSRDASDGEGDSASAKEVNNTNPQVKVEGWATPTGGYTMPVRPGPLRFPSSASTTSTASSLMNVTATPQSLPPIAVFPQANGMQHHPGYPYQTPPPPGWNQPGMKEQTLVTPHMLGRPVFIQHHQADDDNEHQITLSSPPKVPMPRDRQASGVSVVGLGIANVTFVDREGSIEDESKGWTPSESGSLGEDELESDDEANDDDSDDDFVLGAKPKRKSSTGKRSRGTMSGRAPTRGMPKRRVLA</sequence>
<reference evidence="14 15" key="1">
    <citation type="submission" date="2018-11" db="EMBL/GenBank/DDBJ databases">
        <title>Genome sequence of Apiotrichum porosum DSM 27194.</title>
        <authorList>
            <person name="Aliyu H."/>
            <person name="Gorte O."/>
            <person name="Ochsenreither K."/>
        </authorList>
    </citation>
    <scope>NUCLEOTIDE SEQUENCE [LARGE SCALE GENOMIC DNA]</scope>
    <source>
        <strain evidence="14 15">DSM 27194</strain>
    </source>
</reference>
<dbReference type="SMART" id="SM00355">
    <property type="entry name" value="ZnF_C2H2"/>
    <property type="match status" value="4"/>
</dbReference>
<gene>
    <name evidence="14" type="ORF">EHS24_006848</name>
</gene>
<dbReference type="PROSITE" id="PS00028">
    <property type="entry name" value="ZINC_FINGER_C2H2_1"/>
    <property type="match status" value="4"/>
</dbReference>
<dbReference type="AlphaFoldDB" id="A0A427XWC5"/>
<evidence type="ECO:0000313" key="15">
    <source>
        <dbReference type="Proteomes" id="UP000279236"/>
    </source>
</evidence>
<feature type="region of interest" description="Disordered" evidence="12">
    <location>
        <begin position="301"/>
        <end position="370"/>
    </location>
</feature>
<dbReference type="GO" id="GO:0005667">
    <property type="term" value="C:transcription regulator complex"/>
    <property type="evidence" value="ECO:0007669"/>
    <property type="project" value="TreeGrafter"/>
</dbReference>
<evidence type="ECO:0000256" key="5">
    <source>
        <dbReference type="ARBA" id="ARBA00022771"/>
    </source>
</evidence>
<dbReference type="GeneID" id="39591391"/>
<evidence type="ECO:0000313" key="14">
    <source>
        <dbReference type="EMBL" id="RSH83188.1"/>
    </source>
</evidence>
<dbReference type="GO" id="GO:0000785">
    <property type="term" value="C:chromatin"/>
    <property type="evidence" value="ECO:0007669"/>
    <property type="project" value="TreeGrafter"/>
</dbReference>
<evidence type="ECO:0000256" key="12">
    <source>
        <dbReference type="SAM" id="MobiDB-lite"/>
    </source>
</evidence>
<feature type="compositionally biased region" description="Acidic residues" evidence="12">
    <location>
        <begin position="777"/>
        <end position="796"/>
    </location>
</feature>
<feature type="region of interest" description="Disordered" evidence="12">
    <location>
        <begin position="547"/>
        <end position="567"/>
    </location>
</feature>
<dbReference type="FunFam" id="3.30.160.60:FF:000072">
    <property type="entry name" value="zinc finger protein 143 isoform X1"/>
    <property type="match status" value="1"/>
</dbReference>
<evidence type="ECO:0000256" key="3">
    <source>
        <dbReference type="ARBA" id="ARBA00022723"/>
    </source>
</evidence>
<feature type="region of interest" description="Disordered" evidence="12">
    <location>
        <begin position="758"/>
        <end position="832"/>
    </location>
</feature>
<dbReference type="InterPro" id="IPR036236">
    <property type="entry name" value="Znf_C2H2_sf"/>
</dbReference>
<dbReference type="FunFam" id="3.30.160.60:FF:000931">
    <property type="entry name" value="zinc finger protein 697"/>
    <property type="match status" value="1"/>
</dbReference>
<keyword evidence="8" id="KW-0238">DNA-binding</keyword>
<dbReference type="OrthoDB" id="654211at2759"/>
<dbReference type="STRING" id="105984.A0A427XWC5"/>
<dbReference type="GO" id="GO:0031519">
    <property type="term" value="C:PcG protein complex"/>
    <property type="evidence" value="ECO:0007669"/>
    <property type="project" value="TreeGrafter"/>
</dbReference>
<comment type="subcellular location">
    <subcellularLocation>
        <location evidence="1">Nucleus</location>
    </subcellularLocation>
</comment>
<dbReference type="InterPro" id="IPR013087">
    <property type="entry name" value="Znf_C2H2_type"/>
</dbReference>
<feature type="domain" description="C2H2-type" evidence="13">
    <location>
        <begin position="157"/>
        <end position="184"/>
    </location>
</feature>
<dbReference type="EMBL" id="RSCE01000004">
    <property type="protein sequence ID" value="RSH83188.1"/>
    <property type="molecule type" value="Genomic_DNA"/>
</dbReference>
<keyword evidence="5 11" id="KW-0863">Zinc-finger</keyword>
<evidence type="ECO:0000256" key="10">
    <source>
        <dbReference type="ARBA" id="ARBA00023242"/>
    </source>
</evidence>
<dbReference type="GO" id="GO:0008270">
    <property type="term" value="F:zinc ion binding"/>
    <property type="evidence" value="ECO:0007669"/>
    <property type="project" value="UniProtKB-KW"/>
</dbReference>
<feature type="region of interest" description="Disordered" evidence="12">
    <location>
        <begin position="1"/>
        <end position="69"/>
    </location>
</feature>